<reference evidence="2" key="1">
    <citation type="journal article" date="2011" name="Environ. Microbiol.">
        <title>Genomic insights into the metabolic potential of the polycyclic aromatic hydrocarbon degrading sulfate-reducing Deltaproteobacterium N47.</title>
        <authorList>
            <person name="Bergmann F."/>
            <person name="Selesi D."/>
            <person name="Weinmaier T."/>
            <person name="Tischler P."/>
            <person name="Rattei T."/>
            <person name="Meckenstock R.U."/>
        </authorList>
    </citation>
    <scope>NUCLEOTIDE SEQUENCE</scope>
</reference>
<sequence>MFVRFPRTRERSKDHEDKKRDIPGSINIGPGFFLPGPMQKYII</sequence>
<evidence type="ECO:0000256" key="1">
    <source>
        <dbReference type="SAM" id="MobiDB-lite"/>
    </source>
</evidence>
<gene>
    <name evidence="2" type="ORF">N47_O13260</name>
</gene>
<feature type="region of interest" description="Disordered" evidence="1">
    <location>
        <begin position="1"/>
        <end position="28"/>
    </location>
</feature>
<name>E1YMW3_9BACT</name>
<organism evidence="2">
    <name type="scientific">uncultured Desulfobacterium sp</name>
    <dbReference type="NCBI Taxonomy" id="201089"/>
    <lineage>
        <taxon>Bacteria</taxon>
        <taxon>Pseudomonadati</taxon>
        <taxon>Thermodesulfobacteriota</taxon>
        <taxon>Desulfobacteria</taxon>
        <taxon>Desulfobacterales</taxon>
        <taxon>Desulfobacteriaceae</taxon>
        <taxon>Desulfobacterium</taxon>
        <taxon>environmental samples</taxon>
    </lineage>
</organism>
<accession>E1YMW3</accession>
<dbReference type="EMBL" id="FR695880">
    <property type="protein sequence ID" value="CBX31907.1"/>
    <property type="molecule type" value="Genomic_DNA"/>
</dbReference>
<dbReference type="AlphaFoldDB" id="E1YMW3"/>
<feature type="compositionally biased region" description="Basic and acidic residues" evidence="1">
    <location>
        <begin position="7"/>
        <end position="22"/>
    </location>
</feature>
<protein>
    <submittedName>
        <fullName evidence="2">Uncharacterized protein</fullName>
    </submittedName>
</protein>
<proteinExistence type="predicted"/>
<evidence type="ECO:0000313" key="2">
    <source>
        <dbReference type="EMBL" id="CBX31907.1"/>
    </source>
</evidence>